<accession>A0A1B4V3D1</accession>
<reference evidence="2 3" key="1">
    <citation type="submission" date="2015-08" db="EMBL/GenBank/DDBJ databases">
        <title>Complete genome sequence of Sulfurifustis variabilis.</title>
        <authorList>
            <person name="Miura A."/>
            <person name="Kojima H."/>
            <person name="Fukui M."/>
        </authorList>
    </citation>
    <scope>NUCLEOTIDE SEQUENCE [LARGE SCALE GENOMIC DNA]</scope>
    <source>
        <strain evidence="3">skN76</strain>
    </source>
</reference>
<gene>
    <name evidence="2" type="ORF">SVA_1507</name>
</gene>
<keyword evidence="3" id="KW-1185">Reference proteome</keyword>
<dbReference type="PANTHER" id="PTHR43685">
    <property type="entry name" value="GLYCOSYLTRANSFERASE"/>
    <property type="match status" value="1"/>
</dbReference>
<dbReference type="RefSeq" id="WP_096460619.1">
    <property type="nucleotide sequence ID" value="NZ_AP014936.1"/>
</dbReference>
<dbReference type="KEGG" id="sva:SVA_1507"/>
<dbReference type="OrthoDB" id="9802649at2"/>
<dbReference type="PANTHER" id="PTHR43685:SF11">
    <property type="entry name" value="GLYCOSYLTRANSFERASE TAGX-RELATED"/>
    <property type="match status" value="1"/>
</dbReference>
<protein>
    <submittedName>
        <fullName evidence="2">Glycosyl transferase</fullName>
    </submittedName>
</protein>
<dbReference type="SUPFAM" id="SSF53448">
    <property type="entry name" value="Nucleotide-diphospho-sugar transferases"/>
    <property type="match status" value="1"/>
</dbReference>
<sequence length="317" mass="35801">MSTTRDVLVSVVIPTFNRAGLLPRVIRSVQAQTHPRLEIIVVDDGSTDNTQEIVDAIGDRRVRYVRHETNKGPSAARNTGIRAALGGFIAFLDSDVEWEPETVARQMGVLDRHDAVLCTMPGAVTNRYRHKQTVPLEDLRRGRFIAAGTSALMGRADALRDILFDEALWFAEDWDIVIRLAQKYSVGYLNQPLVRAIDGPHQRISNTRITRNMSARELEHACRMIRKHEAFLGPKWFGRHMCRILLAGTAGSRNAKEKMHDIAYAARQHGAASVAWVLGKRFLLRRAVRLQSLRSRITDWRRVFPATARFHAGGPRD</sequence>
<dbReference type="InterPro" id="IPR029044">
    <property type="entry name" value="Nucleotide-diphossugar_trans"/>
</dbReference>
<name>A0A1B4V3D1_9GAMM</name>
<dbReference type="Proteomes" id="UP000218899">
    <property type="component" value="Chromosome"/>
</dbReference>
<evidence type="ECO:0000313" key="3">
    <source>
        <dbReference type="Proteomes" id="UP000218899"/>
    </source>
</evidence>
<keyword evidence="2" id="KW-0808">Transferase</keyword>
<evidence type="ECO:0000313" key="2">
    <source>
        <dbReference type="EMBL" id="BAU48069.1"/>
    </source>
</evidence>
<dbReference type="InterPro" id="IPR001173">
    <property type="entry name" value="Glyco_trans_2-like"/>
</dbReference>
<organism evidence="2 3">
    <name type="scientific">Sulfurifustis variabilis</name>
    <dbReference type="NCBI Taxonomy" id="1675686"/>
    <lineage>
        <taxon>Bacteria</taxon>
        <taxon>Pseudomonadati</taxon>
        <taxon>Pseudomonadota</taxon>
        <taxon>Gammaproteobacteria</taxon>
        <taxon>Acidiferrobacterales</taxon>
        <taxon>Acidiferrobacteraceae</taxon>
        <taxon>Sulfurifustis</taxon>
    </lineage>
</organism>
<dbReference type="Gene3D" id="3.90.550.10">
    <property type="entry name" value="Spore Coat Polysaccharide Biosynthesis Protein SpsA, Chain A"/>
    <property type="match status" value="1"/>
</dbReference>
<dbReference type="InterPro" id="IPR050834">
    <property type="entry name" value="Glycosyltransf_2"/>
</dbReference>
<feature type="domain" description="Glycosyltransferase 2-like" evidence="1">
    <location>
        <begin position="10"/>
        <end position="129"/>
    </location>
</feature>
<dbReference type="GO" id="GO:0016740">
    <property type="term" value="F:transferase activity"/>
    <property type="evidence" value="ECO:0007669"/>
    <property type="project" value="UniProtKB-KW"/>
</dbReference>
<dbReference type="EMBL" id="AP014936">
    <property type="protein sequence ID" value="BAU48069.1"/>
    <property type="molecule type" value="Genomic_DNA"/>
</dbReference>
<proteinExistence type="predicted"/>
<evidence type="ECO:0000259" key="1">
    <source>
        <dbReference type="Pfam" id="PF00535"/>
    </source>
</evidence>
<dbReference type="AlphaFoldDB" id="A0A1B4V3D1"/>
<dbReference type="Pfam" id="PF00535">
    <property type="entry name" value="Glycos_transf_2"/>
    <property type="match status" value="1"/>
</dbReference>
<dbReference type="CDD" id="cd00761">
    <property type="entry name" value="Glyco_tranf_GTA_type"/>
    <property type="match status" value="1"/>
</dbReference>